<dbReference type="SMART" id="SM00449">
    <property type="entry name" value="SPRY"/>
    <property type="match status" value="3"/>
</dbReference>
<dbReference type="FunFam" id="1.25.10.30:FF:000002">
    <property type="entry name" value="ryanodine receptor isoform X2"/>
    <property type="match status" value="1"/>
</dbReference>
<dbReference type="SUPFAM" id="SSF47473">
    <property type="entry name" value="EF-hand"/>
    <property type="match status" value="1"/>
</dbReference>
<evidence type="ECO:0000259" key="19">
    <source>
        <dbReference type="PROSITE" id="PS50919"/>
    </source>
</evidence>
<evidence type="ECO:0000313" key="20">
    <source>
        <dbReference type="EMBL" id="ETE69398.1"/>
    </source>
</evidence>
<dbReference type="GO" id="GO:0005509">
    <property type="term" value="F:calcium ion binding"/>
    <property type="evidence" value="ECO:0007669"/>
    <property type="project" value="InterPro"/>
</dbReference>
<dbReference type="CDD" id="cd12877">
    <property type="entry name" value="SPRY1_RyR"/>
    <property type="match status" value="1"/>
</dbReference>
<dbReference type="FunFam" id="2.60.120.920:FF:000012">
    <property type="entry name" value="Ryanodine receptor 2 (Cardiac)"/>
    <property type="match status" value="1"/>
</dbReference>
<feature type="compositionally biased region" description="Low complexity" evidence="15">
    <location>
        <begin position="4270"/>
        <end position="4282"/>
    </location>
</feature>
<evidence type="ECO:0000256" key="7">
    <source>
        <dbReference type="ARBA" id="ARBA00022837"/>
    </source>
</evidence>
<feature type="non-terminal residue" evidence="20">
    <location>
        <position position="1"/>
    </location>
</feature>
<feature type="transmembrane region" description="Helical" evidence="16">
    <location>
        <begin position="4146"/>
        <end position="4168"/>
    </location>
</feature>
<dbReference type="InterPro" id="IPR015925">
    <property type="entry name" value="Ryanodine_IP3_receptor"/>
</dbReference>
<dbReference type="PANTHER" id="PTHR46399:SF7">
    <property type="entry name" value="RYANODINE RECEPTOR 2"/>
    <property type="match status" value="1"/>
</dbReference>
<dbReference type="InterPro" id="IPR011992">
    <property type="entry name" value="EF-hand-dom_pair"/>
</dbReference>
<gene>
    <name evidence="20" type="primary">RYR3</name>
    <name evidence="20" type="ORF">L345_04784</name>
</gene>
<dbReference type="Gene3D" id="1.25.10.30">
    <property type="entry name" value="IP3 receptor type 1 binding core, RIH domain"/>
    <property type="match status" value="1"/>
</dbReference>
<keyword evidence="10" id="KW-0406">Ion transport</keyword>
<dbReference type="InterPro" id="IPR002048">
    <property type="entry name" value="EF_hand_dom"/>
</dbReference>
<evidence type="ECO:0000259" key="17">
    <source>
        <dbReference type="PROSITE" id="PS50188"/>
    </source>
</evidence>
<dbReference type="Pfam" id="PF08454">
    <property type="entry name" value="RIH_assoc"/>
    <property type="match status" value="1"/>
</dbReference>
<dbReference type="Pfam" id="PF08709">
    <property type="entry name" value="Ins145_P3_rec"/>
    <property type="match status" value="1"/>
</dbReference>
<dbReference type="Gene3D" id="1.10.490.160">
    <property type="match status" value="2"/>
</dbReference>
<feature type="domain" description="B30.2/SPRY" evidence="17">
    <location>
        <begin position="1341"/>
        <end position="1546"/>
    </location>
</feature>
<dbReference type="InterPro" id="IPR016093">
    <property type="entry name" value="MIR_motif"/>
</dbReference>
<feature type="domain" description="B30.2/SPRY" evidence="17">
    <location>
        <begin position="1011"/>
        <end position="1208"/>
    </location>
</feature>
<dbReference type="SMART" id="SM00472">
    <property type="entry name" value="MIR"/>
    <property type="match status" value="4"/>
</dbReference>
<dbReference type="GO" id="GO:0014808">
    <property type="term" value="P:release of sequestered calcium ion into cytosol by sarcoplasmic reticulum"/>
    <property type="evidence" value="ECO:0007669"/>
    <property type="project" value="TreeGrafter"/>
</dbReference>
<dbReference type="InterPro" id="IPR035764">
    <property type="entry name" value="SPRY2_RyR"/>
</dbReference>
<evidence type="ECO:0000256" key="9">
    <source>
        <dbReference type="ARBA" id="ARBA00022989"/>
    </source>
</evidence>
<organism evidence="20 21">
    <name type="scientific">Ophiophagus hannah</name>
    <name type="common">King cobra</name>
    <name type="synonym">Naja hannah</name>
    <dbReference type="NCBI Taxonomy" id="8665"/>
    <lineage>
        <taxon>Eukaryota</taxon>
        <taxon>Metazoa</taxon>
        <taxon>Chordata</taxon>
        <taxon>Craniata</taxon>
        <taxon>Vertebrata</taxon>
        <taxon>Euteleostomi</taxon>
        <taxon>Lepidosauria</taxon>
        <taxon>Squamata</taxon>
        <taxon>Bifurcata</taxon>
        <taxon>Unidentata</taxon>
        <taxon>Episquamata</taxon>
        <taxon>Toxicofera</taxon>
        <taxon>Serpentes</taxon>
        <taxon>Colubroidea</taxon>
        <taxon>Elapidae</taxon>
        <taxon>Elapinae</taxon>
        <taxon>Ophiophagus</taxon>
    </lineage>
</organism>
<dbReference type="SUPFAM" id="SSF100909">
    <property type="entry name" value="IP3 receptor type 1 binding core, domain 2"/>
    <property type="match status" value="1"/>
</dbReference>
<dbReference type="Pfam" id="PF21119">
    <property type="entry name" value="RYDR_Jsol"/>
    <property type="match status" value="1"/>
</dbReference>
<dbReference type="GO" id="GO:0005219">
    <property type="term" value="F:ryanodine-sensitive calcium-release channel activity"/>
    <property type="evidence" value="ECO:0007669"/>
    <property type="project" value="InterPro"/>
</dbReference>
<dbReference type="InterPro" id="IPR013333">
    <property type="entry name" value="Ryan_recept"/>
</dbReference>
<keyword evidence="8" id="KW-0703">Sarcoplasmic reticulum</keyword>
<evidence type="ECO:0000256" key="11">
    <source>
        <dbReference type="ARBA" id="ARBA00023136"/>
    </source>
</evidence>
<keyword evidence="20" id="KW-0675">Receptor</keyword>
<dbReference type="InterPro" id="IPR035762">
    <property type="entry name" value="SPRY3_RyR"/>
</dbReference>
<keyword evidence="13" id="KW-0407">Ion channel</keyword>
<dbReference type="PANTHER" id="PTHR46399">
    <property type="entry name" value="B30.2/SPRY DOMAIN-CONTAINING PROTEIN"/>
    <property type="match status" value="1"/>
</dbReference>
<evidence type="ECO:0000313" key="21">
    <source>
        <dbReference type="Proteomes" id="UP000018936"/>
    </source>
</evidence>
<dbReference type="GO" id="GO:0042383">
    <property type="term" value="C:sarcolemma"/>
    <property type="evidence" value="ECO:0007669"/>
    <property type="project" value="TreeGrafter"/>
</dbReference>
<feature type="compositionally biased region" description="Basic and acidic residues" evidence="15">
    <location>
        <begin position="4283"/>
        <end position="4325"/>
    </location>
</feature>
<feature type="compositionally biased region" description="Basic residues" evidence="15">
    <location>
        <begin position="4326"/>
        <end position="4336"/>
    </location>
</feature>
<evidence type="ECO:0000256" key="15">
    <source>
        <dbReference type="SAM" id="MobiDB-lite"/>
    </source>
</evidence>
<comment type="caution">
    <text evidence="20">The sequence shown here is derived from an EMBL/GenBank/DDBJ whole genome shotgun (WGS) entry which is preliminary data.</text>
</comment>
<dbReference type="Gene3D" id="1.10.238.10">
    <property type="entry name" value="EF-hand"/>
    <property type="match status" value="1"/>
</dbReference>
<dbReference type="GO" id="GO:0030018">
    <property type="term" value="C:Z disc"/>
    <property type="evidence" value="ECO:0007669"/>
    <property type="project" value="TreeGrafter"/>
</dbReference>
<dbReference type="Gene3D" id="2.60.120.920">
    <property type="match status" value="3"/>
</dbReference>
<dbReference type="PRINTS" id="PR00795">
    <property type="entry name" value="RYANODINER"/>
</dbReference>
<feature type="compositionally biased region" description="Polar residues" evidence="15">
    <location>
        <begin position="2335"/>
        <end position="2346"/>
    </location>
</feature>
<keyword evidence="2" id="KW-0813">Transport</keyword>
<comment type="catalytic activity">
    <reaction evidence="14">
        <text>Ca(2+)(in) = Ca(2+)(out)</text>
        <dbReference type="Rhea" id="RHEA:29671"/>
        <dbReference type="ChEBI" id="CHEBI:29108"/>
    </reaction>
</comment>
<dbReference type="Proteomes" id="UP000018936">
    <property type="component" value="Unassembled WGS sequence"/>
</dbReference>
<dbReference type="GO" id="GO:0033017">
    <property type="term" value="C:sarcoplasmic reticulum membrane"/>
    <property type="evidence" value="ECO:0007669"/>
    <property type="project" value="UniProtKB-SubCell"/>
</dbReference>
<dbReference type="EMBL" id="AZIM01000769">
    <property type="protein sequence ID" value="ETE69398.1"/>
    <property type="molecule type" value="Genomic_DNA"/>
</dbReference>
<keyword evidence="6" id="KW-0677">Repeat</keyword>
<dbReference type="SUPFAM" id="SSF82109">
    <property type="entry name" value="MIR domain"/>
    <property type="match status" value="2"/>
</dbReference>
<dbReference type="InterPro" id="IPR048581">
    <property type="entry name" value="RYDR_Jsol"/>
</dbReference>
<dbReference type="FunFam" id="1.10.238.10:FF:000040">
    <property type="entry name" value="Ryanodine receptor 2"/>
    <property type="match status" value="1"/>
</dbReference>
<dbReference type="SUPFAM" id="SSF49899">
    <property type="entry name" value="Concanavalin A-like lectins/glucanases"/>
    <property type="match status" value="3"/>
</dbReference>
<dbReference type="GO" id="GO:0034704">
    <property type="term" value="C:calcium channel complex"/>
    <property type="evidence" value="ECO:0007669"/>
    <property type="project" value="TreeGrafter"/>
</dbReference>
<dbReference type="InterPro" id="IPR001870">
    <property type="entry name" value="B30.2/SPRY"/>
</dbReference>
<evidence type="ECO:0000256" key="12">
    <source>
        <dbReference type="ARBA" id="ARBA00023286"/>
    </source>
</evidence>
<protein>
    <submittedName>
        <fullName evidence="20">Ryanodine receptor 3</fullName>
    </submittedName>
</protein>
<feature type="region of interest" description="Disordered" evidence="15">
    <location>
        <begin position="4270"/>
        <end position="4337"/>
    </location>
</feature>
<dbReference type="Pfam" id="PF02026">
    <property type="entry name" value="RyR"/>
    <property type="match status" value="4"/>
</dbReference>
<keyword evidence="5 16" id="KW-0812">Transmembrane</keyword>
<dbReference type="GO" id="GO:0006941">
    <property type="term" value="P:striated muscle contraction"/>
    <property type="evidence" value="ECO:0007669"/>
    <property type="project" value="TreeGrafter"/>
</dbReference>
<dbReference type="Pfam" id="PF02815">
    <property type="entry name" value="MIR"/>
    <property type="match status" value="1"/>
</dbReference>
<dbReference type="Gene3D" id="2.80.10.50">
    <property type="match status" value="2"/>
</dbReference>
<dbReference type="Gene3D" id="6.20.350.10">
    <property type="match status" value="1"/>
</dbReference>
<dbReference type="InterPro" id="IPR035910">
    <property type="entry name" value="RyR/IP3R_RIH_dom_sf"/>
</dbReference>
<keyword evidence="11 16" id="KW-0472">Membrane</keyword>
<evidence type="ECO:0000256" key="14">
    <source>
        <dbReference type="ARBA" id="ARBA00036634"/>
    </source>
</evidence>
<dbReference type="SMART" id="SM00054">
    <property type="entry name" value="EFh"/>
    <property type="match status" value="2"/>
</dbReference>
<keyword evidence="7" id="KW-0106">Calcium</keyword>
<evidence type="ECO:0000256" key="16">
    <source>
        <dbReference type="SAM" id="Phobius"/>
    </source>
</evidence>
<dbReference type="CDD" id="cd12878">
    <property type="entry name" value="SPRY2_RyR"/>
    <property type="match status" value="1"/>
</dbReference>
<reference evidence="20 21" key="1">
    <citation type="journal article" date="2013" name="Proc. Natl. Acad. Sci. U.S.A.">
        <title>The king cobra genome reveals dynamic gene evolution and adaptation in the snake venom system.</title>
        <authorList>
            <person name="Vonk F.J."/>
            <person name="Casewell N.R."/>
            <person name="Henkel C.V."/>
            <person name="Heimberg A.M."/>
            <person name="Jansen H.J."/>
            <person name="McCleary R.J."/>
            <person name="Kerkkamp H.M."/>
            <person name="Vos R.A."/>
            <person name="Guerreiro I."/>
            <person name="Calvete J.J."/>
            <person name="Wuster W."/>
            <person name="Woods A.E."/>
            <person name="Logan J.M."/>
            <person name="Harrison R.A."/>
            <person name="Castoe T.A."/>
            <person name="de Koning A.P."/>
            <person name="Pollock D.D."/>
            <person name="Yandell M."/>
            <person name="Calderon D."/>
            <person name="Renjifo C."/>
            <person name="Currier R.B."/>
            <person name="Salgado D."/>
            <person name="Pla D."/>
            <person name="Sanz L."/>
            <person name="Hyder A.S."/>
            <person name="Ribeiro J.M."/>
            <person name="Arntzen J.W."/>
            <person name="van den Thillart G.E."/>
            <person name="Boetzer M."/>
            <person name="Pirovano W."/>
            <person name="Dirks R.P."/>
            <person name="Spaink H.P."/>
            <person name="Duboule D."/>
            <person name="McGlinn E."/>
            <person name="Kini R.M."/>
            <person name="Richardson M.K."/>
        </authorList>
    </citation>
    <scope>NUCLEOTIDE SEQUENCE</scope>
    <source>
        <tissue evidence="20">Blood</tissue>
    </source>
</reference>
<keyword evidence="9 16" id="KW-1133">Transmembrane helix</keyword>
<evidence type="ECO:0000256" key="1">
    <source>
        <dbReference type="ARBA" id="ARBA00004326"/>
    </source>
</evidence>
<evidence type="ECO:0000259" key="18">
    <source>
        <dbReference type="PROSITE" id="PS50222"/>
    </source>
</evidence>
<dbReference type="InterPro" id="IPR014821">
    <property type="entry name" value="Ins145_P3_rcpt"/>
</dbReference>
<evidence type="ECO:0000256" key="8">
    <source>
        <dbReference type="ARBA" id="ARBA00022951"/>
    </source>
</evidence>
<keyword evidence="12" id="KW-1071">Ligand-gated ion channel</keyword>
<evidence type="ECO:0000256" key="2">
    <source>
        <dbReference type="ARBA" id="ARBA00022448"/>
    </source>
</evidence>
<dbReference type="FunFam" id="2.80.10.50:FF:000016">
    <property type="entry name" value="Ryanodine receptor 2 (Cardiac)"/>
    <property type="match status" value="1"/>
</dbReference>
<evidence type="ECO:0000256" key="13">
    <source>
        <dbReference type="ARBA" id="ARBA00023303"/>
    </source>
</evidence>
<evidence type="ECO:0000256" key="3">
    <source>
        <dbReference type="ARBA" id="ARBA00022568"/>
    </source>
</evidence>
<evidence type="ECO:0000256" key="6">
    <source>
        <dbReference type="ARBA" id="ARBA00022737"/>
    </source>
</evidence>
<feature type="domain" description="MIR" evidence="19">
    <location>
        <begin position="217"/>
        <end position="272"/>
    </location>
</feature>
<accession>V8P5V7</accession>
<dbReference type="Pfam" id="PF00622">
    <property type="entry name" value="SPRY"/>
    <property type="match status" value="3"/>
</dbReference>
<proteinExistence type="predicted"/>
<dbReference type="Pfam" id="PF06459">
    <property type="entry name" value="RR_TM4-6"/>
    <property type="match status" value="2"/>
</dbReference>
<feature type="transmembrane region" description="Helical" evidence="16">
    <location>
        <begin position="4099"/>
        <end position="4125"/>
    </location>
</feature>
<dbReference type="InterPro" id="IPR009460">
    <property type="entry name" value="Ryanrecept_TM4-6"/>
</dbReference>
<dbReference type="InterPro" id="IPR003877">
    <property type="entry name" value="SPRY_dom"/>
</dbReference>
<dbReference type="PROSITE" id="PS50222">
    <property type="entry name" value="EF_HAND_2"/>
    <property type="match status" value="1"/>
</dbReference>
<feature type="domain" description="MIR" evidence="19">
    <location>
        <begin position="102"/>
        <end position="157"/>
    </location>
</feature>
<dbReference type="InterPro" id="IPR013662">
    <property type="entry name" value="RIH_assoc-dom"/>
</dbReference>
<dbReference type="GO" id="GO:0005790">
    <property type="term" value="C:smooth endoplasmic reticulum"/>
    <property type="evidence" value="ECO:0007669"/>
    <property type="project" value="TreeGrafter"/>
</dbReference>
<dbReference type="InterPro" id="IPR036300">
    <property type="entry name" value="MIR_dom_sf"/>
</dbReference>
<feature type="transmembrane region" description="Helical" evidence="16">
    <location>
        <begin position="4547"/>
        <end position="4569"/>
    </location>
</feature>
<evidence type="ECO:0000256" key="4">
    <source>
        <dbReference type="ARBA" id="ARBA00022673"/>
    </source>
</evidence>
<feature type="region of interest" description="Disordered" evidence="15">
    <location>
        <begin position="2328"/>
        <end position="2353"/>
    </location>
</feature>
<dbReference type="InterPro" id="IPR035761">
    <property type="entry name" value="SPRY1_RyR"/>
</dbReference>
<name>V8P5V7_OPHHA</name>
<dbReference type="Pfam" id="PF13499">
    <property type="entry name" value="EF-hand_7"/>
    <property type="match status" value="1"/>
</dbReference>
<dbReference type="CDD" id="cd23291">
    <property type="entry name" value="beta-trefoil_MIR_RyR2"/>
    <property type="match status" value="1"/>
</dbReference>
<dbReference type="InterPro" id="IPR013320">
    <property type="entry name" value="ConA-like_dom_sf"/>
</dbReference>
<comment type="subcellular location">
    <subcellularLocation>
        <location evidence="1">Sarcoplasmic reticulum membrane</location>
        <topology evidence="1">Multi-pass membrane protein</topology>
    </subcellularLocation>
</comment>
<dbReference type="CDD" id="cd00051">
    <property type="entry name" value="EFh"/>
    <property type="match status" value="1"/>
</dbReference>
<evidence type="ECO:0000256" key="10">
    <source>
        <dbReference type="ARBA" id="ARBA00023065"/>
    </source>
</evidence>
<keyword evidence="21" id="KW-1185">Reference proteome</keyword>
<feature type="transmembrane region" description="Helical" evidence="16">
    <location>
        <begin position="4411"/>
        <end position="4430"/>
    </location>
</feature>
<dbReference type="GO" id="GO:0006874">
    <property type="term" value="P:intracellular calcium ion homeostasis"/>
    <property type="evidence" value="ECO:0007669"/>
    <property type="project" value="InterPro"/>
</dbReference>
<keyword evidence="4" id="KW-0107">Calcium channel</keyword>
<dbReference type="CDD" id="cd12879">
    <property type="entry name" value="SPRY3_RyR"/>
    <property type="match status" value="1"/>
</dbReference>
<dbReference type="PROSITE" id="PS50919">
    <property type="entry name" value="MIR"/>
    <property type="match status" value="3"/>
</dbReference>
<dbReference type="FunFam" id="2.80.10.50:FF:000006">
    <property type="entry name" value="Ryanodine receptor 2 (Cardiac)"/>
    <property type="match status" value="1"/>
</dbReference>
<dbReference type="Pfam" id="PF01365">
    <property type="entry name" value="RYDR_ITPR"/>
    <property type="match status" value="2"/>
</dbReference>
<dbReference type="OrthoDB" id="258495at2759"/>
<dbReference type="InterPro" id="IPR003032">
    <property type="entry name" value="Ryanodine_rcpt"/>
</dbReference>
<keyword evidence="3" id="KW-0109">Calcium transport</keyword>
<feature type="domain" description="MIR" evidence="19">
    <location>
        <begin position="278"/>
        <end position="335"/>
    </location>
</feature>
<dbReference type="InterPro" id="IPR000699">
    <property type="entry name" value="RIH_dom"/>
</dbReference>
<feature type="domain" description="EF-hand" evidence="18">
    <location>
        <begin position="3889"/>
        <end position="3924"/>
    </location>
</feature>
<sequence length="4585" mass="521363">ESESSEQFCFICKDDEVVLQCTATVHKEQQKLCLAAEGFGNRLCFLESTSNSKNVPPDLSICTFVLEQSLSVRALQEMLANTEEKAEGLVDVEKWTAQGGGHRTLLYGHAILLRHSYSGMYLCCLSTSRTSMDKLAFDVGLQEDTTGEACWWTIHPASKQRSEGEKVRVGDDLILVSVSSERYLHLSYGNSSLRVDAAFQQTLWSVAPISSGSEVAQGYLIGGDVLRLLHGHMDECLTVPSGEHGEEQRRTVHYEGGAVSIHARSLWRLETLRVAWSGSHIRWGQPFRLRHITTGKYLNLMEDKSLLLTDKEKADVKSTAFCFRSSKEKLDLGIRKEVDGMGTPEIKYGDSVCFIQHVDTGLWLTYQSVDAKSVRMGSVQRKAIMHHEGHMDDGLTLSRSQHEESRTARVIRSTVFLFNRSLDAVSKKAKSSIVDLPIESVSLSLQDLIGYFHPPDEHLEHEDKQNRLRALKNRQNLFQEEGMINLVLECIDRLHVYSSAAHFADVAGKEAGETWKSILNSLYELLAALIRGNRKNCAQFSGSLDWLISRLERLEASSGILEVLHCVLVESPEALNIIKEGHIKSIICLLDKHGRNHKVLDVLCSLCVCHGVAVRSNQHLICDNLLPGRDLLLQTRLVNHVSSMRPNIFLGISEGSAQYRKWYYELMVDYVEPFTTAEATHLRVGWASTEGYSPYPVGGEEWGGNGVGDDLYSYGFDGLHLWSGCVAKSVNSPNHHLLRTDDVISCCLDLSAPSISFRINGQPVQGMFENFNTDGLFFPVVSFSAGIKFSVTLYLSYRVRFLLGGRHGEFKFLPPPGYAPCFEAILPKEKLKVEPSREYKQDCNCSRDLLGPNISLSQAAFTPVPVDTSQIVLPPHLERIREKLAENIHELWIRDDNKRQHPCLVEFAKLPEQERNYNLQMSLETLKTLLALGCHVGIADEHAEEKVKKLKLPKNYLLSSGYKPAPMDLSCIKLTPSQESMVDKLAENAHNVWARDRIRQGWTYGIQQDVKNRRNPRLVPYTLLDDRTKKSNKDSLREAVRTLISYGYNLEAPDQDHAARPDVLDGMIERFRIFRTEKTYAVKTGKWYFEFEAVTAGDMRIGWARPGCQPEQELGSDDQAFVFDGFKAQRWHQGNEHFGRTWLTADIVGCMVDLNEHTMMFTLNGEILLDDSGSELAFKDFEVGDGFIPACSLGLSQVGRMNFGKDVSTLKYFTICGLQEGYEPFAVNTNRDITIWLSKRLPQFLPVPANHEHIEVTRIDGTADSSPCLKVTQKSFGSQNSKTDIMFYRLSMPIECAEVFSKMPGGGMPNSNLFGPKSDLDDYDADSDFEVLMKTAHGHLVPDRVEKEAAKSEFNNHKDYTQEKPSRLKQRFMLKRTKPDYSTSHSARLTEDVLADERDDYDYLMQTSTYYYSVRIFPGQEPANVWVGWITSDFHQYDTSFDLDRVRTVTVTLGDEKGKVHESIKRSNCYMVCAGESMSPGQGRNNNGLEIGCLVDAATGILSFTTNGKELSTYYQVEPSTKLFPAVFAQATSPNIFQFELGRIKNVMPLSAGLFKSEHKNPLPQCPPRLHVQFLTHVLWSRVPNQFLKIDISRINERQGWSIQCLESLQFMSLHIPEENRSIDILELSEQEELLKFHYHTLRLYSAVCALGNNRVAHAMCSHVDESQLLYAIENKYMPGLLRAGYYDLLIDIHLNSYATARLMMNNEFIVPMTDETKSITLFPDEHKKHGLPGIGLSTSLRPRIQFSSPSFVRINSECYQYSPEFPLEILKSKTIEMLTEAVQEGSLHVRDPVGGTTEFLFVPLIKLFYTLLIMGVFHNEDLKHILQLIETSVFKEDKGHEDKTRILAKELVTESLNLETAVDKIRREKVPEEGLLQMKLPEPVKLQMCHLLQYLCDFQIRHRIEAIVAFSDDFVAKLQENQRFRYNEVMQALNMSAALTAKKTKEFRSPPQEQINMLLNFKDDKNDCPCPEEIRDHLLDFHEDLMAHCGIQLDEDGILDGNSDLTIKGRLLYLVERVTHLKKKQAEKLVDDNNKKPSTLQQLISETMVRWAQESVIEDPELVRAMFVLLHRQYDGVGGLVRAMPKTYTINGVSVEDTINLLASLGQIRSLLSVRMGKEEEKLMIRGLGDIMNNKVFYQHPNLMRALGMHETVMEVMVNVLGGGESKQTESESHVRPSKLSFRKQQILCCFNMMLISEIYLIASPSMRGSTPLDVAAASVMDNNELALALREPDLEKVVRYLAGCGLQNCPLLISKGYPDIGWNPVEGERYLDFLRFAVFCNGESVEENANVVVRLLIRRPECFGPALRGEGGNGLLAAMEEAINISEDPTRDGPSSTNGSTKTSSEVEEEDDTVHMGNAIMTFYAALIDLLGRCAPEMHLIHAGKGEAIRIRSILRSLIPLEDLVGVISIPFHMPTIAKDGNVVEPDMSGGFCPDHKAAMVLFLDRVYGIEDQDFLLHLLEVGFLPDLRAAASLDTVALSATDMALALNRYLCTAVLPLLTRCAPLFAGTEHHASLIDSLLHTVYRLSKGCSLTKAQRDSIEECLLSICGQLRPSMMQHLLRRLVFDIPLLNEHAKMPLKLLTIHYERCWKYYCLPGGWGNFGAASEEELHLSRKLFWGIFDALSQKKYEQELFKLALPCLSAVAGALPPDYMESNYVDYFINKYAEHSHDKWCMEKFANGWIYGETCSESSKVQPLMKQYKLLSEKEKEIYRWPIKESLKTMLAWGWRVERTREGDTMALYNRSRRISQTSQVSVDTVHGYTPRAIDMSNVTLSRELHAMAEMMAENYHNIWAKKKKMELEAKVGGGNHPLLVPYDTLTAKEKAKDREKAQDILKFLQINGYVVSRGLKDLELDTPSIEKRFAYSFLQQLIRYVDEAHQYILEFDGGSRGKGEQFPYEQEIKFFAKVVLPLIDQYFKNHRLYFLSAASRPLSSGGHASNKEKEMVTSLFCKLGVLVRHRISLFGNDATSIVNCLHILGQTLDARTVMKTGLESVKMALRTFLDNAAEDLEKTMENLKQGQFTHTRSQPKGVTQIINYTTVALLPVLSSLFEHIGQHQFVEDVQISCYRILASLYALGTSKTLGECLAAFAGAFPVAFLETHLNSHNIYSIYNTKTTRAGFSLPNSVKELCPNIPSLEKLMEEIVELAESGIRYTQMPHVMEVILPMLCSYMSHWWEHGPENNHNKSEMCCTALTSDDMNTLLGNILKIIHNNLGIDEGAWMKRLAVFSQPIISKVKPELLKTHFLPLMEKLKKKAALVIADEEHLRAEGRGDMSEAELLILDEFTILSRDLYAFYPLLIRFVDYNRAKWLKEPNPEAEDLFRMVAEVFIYWSKSHTAVSDQERKKMKRKGDRYSTQTSLIVAALKRLLPIGLNICAPGDQELIALAKNRLSMKDTEDEVRDIIRNNLHLQGKLEDPAIRWQVALYKDLPNRTDITSDPEKTVERVLDIANVLFHLEQVEHPQRSKKAVWHKLLSKQRKRAVVACFRMAPLYNLPRHRAVNLFLQGYEKSWVETEDHYFEDTLIEDLAKPGAEPTEEDECIKRVDPLHQLILLFSRTALTEKCKLDEDYLYMAYADIMAKSCHDEEDNNDGEEEMLGKGLNFKWLGFLFRKKKWKSKNSCTSKQDSMIEGLLKWSCRQLVPAKKMLDYLKDKKDVGFFQSLAGLMQSCSVLDLNAFERQNKAEGLGMVTEEGSGEKVMQDDEFTCDLFRFLQLLCEGFQNYLRTQTGNNTTVNIIISTVDYLLRVQESISDFYWYYSGKEVIDKQGQCNFSKAIQVAKQVFNTLTEYIQGPCTGNQQSLAHSRLWDAVVGFLHVFAHMQMKLSQDSSQIELLKELMDLQKDMVVMLLSMLEGNVVNGTIGKQMVDMLVESFNNVEMILKFFDMFLKLKDLTFSDAFKEYDPDGKGIISKRDFHKAMESHKHYTQSETEFLLSCAETDENETLDYEEFVKRFHEPAKDIGFNVAVLLTNLSEHMPHDTRLQTFLELADSVLNYFQPFLGRIEIMGSAKRIERVYFEISESSRTQWEKPQVKESKRQFIFDVVNEGGEKEKMELFVNFCEDTIFEMQLAAQISESDLNERSMNKEENENEKLEEQDPRIGFFSLVTITSALIALRHNIMTLMKMLSMKSIKKQMKKMKKMTMKDMVMALFSSYWTILMGFMHFLSSVFRGFFQIMYSLLLGGSLVEGAKKIKVAELLANMPDPTQDEVRGDGEEVERKPVEAALPAEDLTDLKALSEDSDLLSDIFGLDLKREGGQYKLIPHNPNAGLSDLLSSPSLLPLPDVQEKDQKMNEDGKDEREDTKFEHEKAEGEDGEKEEKTKEDKGKQKPRQRHKHRHGELELQESAFWKKIIAYQQKVLVSTSSVTEEKEIQVVNTAEKTKLNSLESPSHRIITVHYVLEESSGYMEPTLRILAILHTVISFFCIIGYYCLKVPLVIFKREKEVARKLEFDGLYITEQPSEDDIKGQWDRLVMDKYGEFYGKDRISELLGMDKAALDFSDAREKKKPKKDSSLSACYMFHMYVGVRAGGGIGDEIEDPAGDEYEIYRIIFDITFFFFVIVILLAIIQGVICVENVSRTMLGIFSCR</sequence>
<evidence type="ECO:0000256" key="5">
    <source>
        <dbReference type="ARBA" id="ARBA00022692"/>
    </source>
</evidence>
<dbReference type="FunFam" id="2.60.120.920:FF:000003">
    <property type="entry name" value="ryanodine receptor isoform X2"/>
    <property type="match status" value="1"/>
</dbReference>
<dbReference type="InterPro" id="IPR043136">
    <property type="entry name" value="B30.2/SPRY_sf"/>
</dbReference>
<dbReference type="PROSITE" id="PS50188">
    <property type="entry name" value="B302_SPRY"/>
    <property type="match status" value="2"/>
</dbReference>
<dbReference type="FunFam" id="2.60.120.920:FF:000002">
    <property type="entry name" value="ryanodine receptor isoform X2"/>
    <property type="match status" value="1"/>
</dbReference>